<dbReference type="PANTHER" id="PTHR34189">
    <property type="entry name" value="TRANSMEMBRANE PROTEIN"/>
    <property type="match status" value="1"/>
</dbReference>
<dbReference type="AlphaFoldDB" id="A0AAD3Y094"/>
<dbReference type="PANTHER" id="PTHR34189:SF13">
    <property type="entry name" value="TRANSMEMBRANE PROTEIN"/>
    <property type="match status" value="1"/>
</dbReference>
<feature type="compositionally biased region" description="Low complexity" evidence="1">
    <location>
        <begin position="18"/>
        <end position="29"/>
    </location>
</feature>
<sequence>MHRTSSNTRVSDEYLKYSSSSPSQSSARSSIDIINGSNSYLLPVYIPTSDAAKKARSRVRSAEIAVHVIPLVLVVCAVILWFFSYPGGMIKKGDLIVSRSERVKFASAVDIDGTQNSFLSHL</sequence>
<keyword evidence="2" id="KW-0472">Membrane</keyword>
<evidence type="ECO:0000256" key="2">
    <source>
        <dbReference type="SAM" id="Phobius"/>
    </source>
</evidence>
<keyword evidence="4" id="KW-1185">Reference proteome</keyword>
<feature type="transmembrane region" description="Helical" evidence="2">
    <location>
        <begin position="64"/>
        <end position="83"/>
    </location>
</feature>
<name>A0AAD3Y094_NEPGR</name>
<comment type="caution">
    <text evidence="3">The sequence shown here is derived from an EMBL/GenBank/DDBJ whole genome shotgun (WGS) entry which is preliminary data.</text>
</comment>
<keyword evidence="2" id="KW-0812">Transmembrane</keyword>
<organism evidence="3 4">
    <name type="scientific">Nepenthes gracilis</name>
    <name type="common">Slender pitcher plant</name>
    <dbReference type="NCBI Taxonomy" id="150966"/>
    <lineage>
        <taxon>Eukaryota</taxon>
        <taxon>Viridiplantae</taxon>
        <taxon>Streptophyta</taxon>
        <taxon>Embryophyta</taxon>
        <taxon>Tracheophyta</taxon>
        <taxon>Spermatophyta</taxon>
        <taxon>Magnoliopsida</taxon>
        <taxon>eudicotyledons</taxon>
        <taxon>Gunneridae</taxon>
        <taxon>Pentapetalae</taxon>
        <taxon>Caryophyllales</taxon>
        <taxon>Nepenthaceae</taxon>
        <taxon>Nepenthes</taxon>
    </lineage>
</organism>
<gene>
    <name evidence="3" type="ORF">Nepgr_024643</name>
</gene>
<reference evidence="3" key="1">
    <citation type="submission" date="2023-05" db="EMBL/GenBank/DDBJ databases">
        <title>Nepenthes gracilis genome sequencing.</title>
        <authorList>
            <person name="Fukushima K."/>
        </authorList>
    </citation>
    <scope>NUCLEOTIDE SEQUENCE</scope>
    <source>
        <strain evidence="3">SING2019-196</strain>
    </source>
</reference>
<evidence type="ECO:0000256" key="1">
    <source>
        <dbReference type="SAM" id="MobiDB-lite"/>
    </source>
</evidence>
<dbReference type="EMBL" id="BSYO01000025">
    <property type="protein sequence ID" value="GMH22800.1"/>
    <property type="molecule type" value="Genomic_DNA"/>
</dbReference>
<dbReference type="Proteomes" id="UP001279734">
    <property type="component" value="Unassembled WGS sequence"/>
</dbReference>
<evidence type="ECO:0000313" key="3">
    <source>
        <dbReference type="EMBL" id="GMH22800.1"/>
    </source>
</evidence>
<keyword evidence="2" id="KW-1133">Transmembrane helix</keyword>
<proteinExistence type="predicted"/>
<evidence type="ECO:0000313" key="4">
    <source>
        <dbReference type="Proteomes" id="UP001279734"/>
    </source>
</evidence>
<protein>
    <submittedName>
        <fullName evidence="3">Uncharacterized protein</fullName>
    </submittedName>
</protein>
<accession>A0AAD3Y094</accession>
<feature type="region of interest" description="Disordered" evidence="1">
    <location>
        <begin position="1"/>
        <end position="29"/>
    </location>
</feature>